<name>A0A931DC90_9MICC</name>
<dbReference type="InterPro" id="IPR036188">
    <property type="entry name" value="FAD/NAD-bd_sf"/>
</dbReference>
<dbReference type="EMBL" id="JADOTZ010000001">
    <property type="protein sequence ID" value="MBG6084886.1"/>
    <property type="molecule type" value="Genomic_DNA"/>
</dbReference>
<evidence type="ECO:0000259" key="2">
    <source>
        <dbReference type="Pfam" id="PF01494"/>
    </source>
</evidence>
<dbReference type="Gene3D" id="3.50.50.60">
    <property type="entry name" value="FAD/NAD(P)-binding domain"/>
    <property type="match status" value="1"/>
</dbReference>
<gene>
    <name evidence="3" type="ORF">IW252_001653</name>
</gene>
<dbReference type="GO" id="GO:0008688">
    <property type="term" value="F:3-(3-hydroxyphenyl)propionate hydroxylase activity"/>
    <property type="evidence" value="ECO:0007669"/>
    <property type="project" value="TreeGrafter"/>
</dbReference>
<dbReference type="AlphaFoldDB" id="A0A931DC90"/>
<dbReference type="PANTHER" id="PTHR43476">
    <property type="entry name" value="3-(3-HYDROXY-PHENYL)PROPIONATE/3-HYDROXYCINNAMIC ACID HYDROXYLASE"/>
    <property type="match status" value="1"/>
</dbReference>
<dbReference type="PANTHER" id="PTHR43476:SF3">
    <property type="entry name" value="FAD-BINDING MONOOXYGENASE"/>
    <property type="match status" value="1"/>
</dbReference>
<dbReference type="PRINTS" id="PR00420">
    <property type="entry name" value="RNGMNOXGNASE"/>
</dbReference>
<sequence length="393" mass="41974">MAEPRPAEPRLPARVDVAVVGAGPVGLYTAILLAEAGVRVVVLEQRREPGTQSRAIGIHPPALAALDRAGVAGDLVRRGVAIRHGEARRRGRLIAPLAFEAVPGAFPFVLALPQRETERVLADRLAAAGVVPLRGVQVHQLWQEPGGVHVRSARGEVEARFVIGADGARSTVRAAAGIGARVREYPDTYVMGDFPDHDLSGAERRAVLYLERQGVVESFPLPGGVRRWVVRTPRLEGEPTAVALARMVEHRTGVGIDPAGNTMLSSFAVRRRIADRLVSGRIALVGDAAHEVSPIGGQGMNLGWLDAARLAPLVSAVVGEGLGHDATRRLERYGAERRRAAQRAARQAHVNMMLGRPLPAPAAAVRDAALTRLAAHGRWHDAVARVFTMSELA</sequence>
<accession>A0A931DC90</accession>
<dbReference type="RefSeq" id="WP_331271493.1">
    <property type="nucleotide sequence ID" value="NZ_JADOTZ010000001.1"/>
</dbReference>
<evidence type="ECO:0000313" key="4">
    <source>
        <dbReference type="Proteomes" id="UP000625033"/>
    </source>
</evidence>
<dbReference type="InterPro" id="IPR050631">
    <property type="entry name" value="PheA/TfdB_FAD_monoxygenase"/>
</dbReference>
<dbReference type="InterPro" id="IPR002938">
    <property type="entry name" value="FAD-bd"/>
</dbReference>
<keyword evidence="1" id="KW-0560">Oxidoreductase</keyword>
<dbReference type="Pfam" id="PF01494">
    <property type="entry name" value="FAD_binding_3"/>
    <property type="match status" value="1"/>
</dbReference>
<dbReference type="GO" id="GO:0071949">
    <property type="term" value="F:FAD binding"/>
    <property type="evidence" value="ECO:0007669"/>
    <property type="project" value="InterPro"/>
</dbReference>
<feature type="domain" description="FAD-binding" evidence="2">
    <location>
        <begin position="14"/>
        <end position="347"/>
    </location>
</feature>
<dbReference type="Gene3D" id="3.30.70.2450">
    <property type="match status" value="1"/>
</dbReference>
<comment type="caution">
    <text evidence="3">The sequence shown here is derived from an EMBL/GenBank/DDBJ whole genome shotgun (WGS) entry which is preliminary data.</text>
</comment>
<protein>
    <submittedName>
        <fullName evidence="3">2-polyprenyl-6-methoxyphenol hydroxylase-like FAD-dependent oxidoreductase</fullName>
    </submittedName>
</protein>
<evidence type="ECO:0000256" key="1">
    <source>
        <dbReference type="ARBA" id="ARBA00023002"/>
    </source>
</evidence>
<reference evidence="3" key="1">
    <citation type="submission" date="2020-11" db="EMBL/GenBank/DDBJ databases">
        <title>Sequencing the genomes of 1000 actinobacteria strains.</title>
        <authorList>
            <person name="Klenk H.-P."/>
        </authorList>
    </citation>
    <scope>NUCLEOTIDE SEQUENCE</scope>
    <source>
        <strain evidence="3">DSM 26152</strain>
    </source>
</reference>
<evidence type="ECO:0000313" key="3">
    <source>
        <dbReference type="EMBL" id="MBG6084886.1"/>
    </source>
</evidence>
<dbReference type="GO" id="GO:0019622">
    <property type="term" value="P:3-(3-hydroxy)phenylpropionate catabolic process"/>
    <property type="evidence" value="ECO:0007669"/>
    <property type="project" value="TreeGrafter"/>
</dbReference>
<dbReference type="SUPFAM" id="SSF51905">
    <property type="entry name" value="FAD/NAD(P)-binding domain"/>
    <property type="match status" value="1"/>
</dbReference>
<dbReference type="Proteomes" id="UP000625033">
    <property type="component" value="Unassembled WGS sequence"/>
</dbReference>
<proteinExistence type="predicted"/>
<organism evidence="3 4">
    <name type="scientific">Zhihengliuella flava</name>
    <dbReference type="NCBI Taxonomy" id="1285193"/>
    <lineage>
        <taxon>Bacteria</taxon>
        <taxon>Bacillati</taxon>
        <taxon>Actinomycetota</taxon>
        <taxon>Actinomycetes</taxon>
        <taxon>Micrococcales</taxon>
        <taxon>Micrococcaceae</taxon>
        <taxon>Zhihengliuella</taxon>
    </lineage>
</organism>
<keyword evidence="4" id="KW-1185">Reference proteome</keyword>